<evidence type="ECO:0000256" key="2">
    <source>
        <dbReference type="ARBA" id="ARBA00010992"/>
    </source>
</evidence>
<feature type="transmembrane region" description="Helical" evidence="8">
    <location>
        <begin position="98"/>
        <end position="120"/>
    </location>
</feature>
<feature type="transmembrane region" description="Helical" evidence="8">
    <location>
        <begin position="249"/>
        <end position="270"/>
    </location>
</feature>
<feature type="transmembrane region" description="Helical" evidence="8">
    <location>
        <begin position="41"/>
        <end position="61"/>
    </location>
</feature>
<name>A0A6A5XFC3_9PLEO</name>
<comment type="similarity">
    <text evidence="2 7">Belongs to the major facilitator superfamily. Sugar transporter (TC 2.A.1.1) family.</text>
</comment>
<dbReference type="InterPro" id="IPR005828">
    <property type="entry name" value="MFS_sugar_transport-like"/>
</dbReference>
<sequence length="453" mass="49529">YMLFLCIMWGYDGLAGAIVLSIPRFRQDYGYPYMGDYVVSANWQLGFTSASLFGLIFGGAITGFISERWGQRVSIIGAYALTVGGVFAQWFSPGDMPLFFAGKLLTGIPLGVFLTVAPVYTSEVAPPALRGAMVAAVNFSIVIGQLIGYGVMREVQAIDGPNAYRIMYAVQWGFAGVGLCFVAFLPESPMRLIKRGKEEAARKSIVKLSPSGVDVDAKVAEIRAVLAHDQKAQENSGTIKECFNKKNRLRTAIALSVFFFQASSGVAWVGLEVFDATVGIAGSMAVGTMVSWWAVERIGRRWTIFGGMLACTISLLIIAVLALFVEKGRNVVLTQVGFMALWAFMYQASIGSVGYTMMAEVPTSHLRGVTQSMATMVNGFSNAIWSLAMPYMVNPDQANMGGKVAFIFFALLLFADTFIFFYYPETKGRSFEEIDALFDRKISPRRFASTKLN</sequence>
<feature type="transmembrane region" description="Helical" evidence="8">
    <location>
        <begin position="73"/>
        <end position="92"/>
    </location>
</feature>
<evidence type="ECO:0000256" key="6">
    <source>
        <dbReference type="ARBA" id="ARBA00023136"/>
    </source>
</evidence>
<dbReference type="EMBL" id="ML978073">
    <property type="protein sequence ID" value="KAF2011945.1"/>
    <property type="molecule type" value="Genomic_DNA"/>
</dbReference>
<dbReference type="InterPro" id="IPR005829">
    <property type="entry name" value="Sugar_transporter_CS"/>
</dbReference>
<feature type="transmembrane region" description="Helical" evidence="8">
    <location>
        <begin position="164"/>
        <end position="185"/>
    </location>
</feature>
<evidence type="ECO:0000256" key="4">
    <source>
        <dbReference type="ARBA" id="ARBA00022692"/>
    </source>
</evidence>
<dbReference type="NCBIfam" id="TIGR00879">
    <property type="entry name" value="SP"/>
    <property type="match status" value="1"/>
</dbReference>
<dbReference type="OrthoDB" id="6612291at2759"/>
<keyword evidence="4 8" id="KW-0812">Transmembrane</keyword>
<comment type="subcellular location">
    <subcellularLocation>
        <location evidence="1">Membrane</location>
        <topology evidence="1">Multi-pass membrane protein</topology>
    </subcellularLocation>
</comment>
<dbReference type="SUPFAM" id="SSF103473">
    <property type="entry name" value="MFS general substrate transporter"/>
    <property type="match status" value="1"/>
</dbReference>
<evidence type="ECO:0000256" key="7">
    <source>
        <dbReference type="RuleBase" id="RU003346"/>
    </source>
</evidence>
<evidence type="ECO:0000256" key="8">
    <source>
        <dbReference type="SAM" id="Phobius"/>
    </source>
</evidence>
<evidence type="ECO:0000256" key="1">
    <source>
        <dbReference type="ARBA" id="ARBA00004141"/>
    </source>
</evidence>
<dbReference type="Pfam" id="PF00083">
    <property type="entry name" value="Sugar_tr"/>
    <property type="match status" value="1"/>
</dbReference>
<feature type="transmembrane region" description="Helical" evidence="8">
    <location>
        <begin position="302"/>
        <end position="324"/>
    </location>
</feature>
<dbReference type="InterPro" id="IPR020846">
    <property type="entry name" value="MFS_dom"/>
</dbReference>
<dbReference type="PROSITE" id="PS00217">
    <property type="entry name" value="SUGAR_TRANSPORT_2"/>
    <property type="match status" value="1"/>
</dbReference>
<keyword evidence="5 8" id="KW-1133">Transmembrane helix</keyword>
<organism evidence="10 11">
    <name type="scientific">Aaosphaeria arxii CBS 175.79</name>
    <dbReference type="NCBI Taxonomy" id="1450172"/>
    <lineage>
        <taxon>Eukaryota</taxon>
        <taxon>Fungi</taxon>
        <taxon>Dikarya</taxon>
        <taxon>Ascomycota</taxon>
        <taxon>Pezizomycotina</taxon>
        <taxon>Dothideomycetes</taxon>
        <taxon>Pleosporomycetidae</taxon>
        <taxon>Pleosporales</taxon>
        <taxon>Pleosporales incertae sedis</taxon>
        <taxon>Aaosphaeria</taxon>
    </lineage>
</organism>
<evidence type="ECO:0000256" key="5">
    <source>
        <dbReference type="ARBA" id="ARBA00022989"/>
    </source>
</evidence>
<dbReference type="Gene3D" id="1.20.1250.20">
    <property type="entry name" value="MFS general substrate transporter like domains"/>
    <property type="match status" value="1"/>
</dbReference>
<gene>
    <name evidence="10" type="ORF">BU24DRAFT_353298</name>
</gene>
<feature type="transmembrane region" description="Helical" evidence="8">
    <location>
        <begin position="404"/>
        <end position="423"/>
    </location>
</feature>
<feature type="transmembrane region" description="Helical" evidence="8">
    <location>
        <begin position="336"/>
        <end position="357"/>
    </location>
</feature>
<proteinExistence type="inferred from homology"/>
<dbReference type="InterPro" id="IPR036259">
    <property type="entry name" value="MFS_trans_sf"/>
</dbReference>
<keyword evidence="10" id="KW-0762">Sugar transport</keyword>
<feature type="transmembrane region" description="Helical" evidence="8">
    <location>
        <begin position="276"/>
        <end position="295"/>
    </location>
</feature>
<feature type="domain" description="Major facilitator superfamily (MFS) profile" evidence="9">
    <location>
        <begin position="1"/>
        <end position="427"/>
    </location>
</feature>
<dbReference type="Proteomes" id="UP000799778">
    <property type="component" value="Unassembled WGS sequence"/>
</dbReference>
<dbReference type="FunFam" id="1.20.1250.20:FF:000078">
    <property type="entry name" value="MFS maltose transporter, putative"/>
    <property type="match status" value="1"/>
</dbReference>
<protein>
    <submittedName>
        <fullName evidence="10">Putative sugar transporter</fullName>
    </submittedName>
</protein>
<dbReference type="PROSITE" id="PS50850">
    <property type="entry name" value="MFS"/>
    <property type="match status" value="1"/>
</dbReference>
<dbReference type="PANTHER" id="PTHR48022">
    <property type="entry name" value="PLASTIDIC GLUCOSE TRANSPORTER 4"/>
    <property type="match status" value="1"/>
</dbReference>
<feature type="transmembrane region" description="Helical" evidence="8">
    <location>
        <begin position="132"/>
        <end position="152"/>
    </location>
</feature>
<dbReference type="GO" id="GO:0005351">
    <property type="term" value="F:carbohydrate:proton symporter activity"/>
    <property type="evidence" value="ECO:0007669"/>
    <property type="project" value="TreeGrafter"/>
</dbReference>
<feature type="non-terminal residue" evidence="10">
    <location>
        <position position="1"/>
    </location>
</feature>
<evidence type="ECO:0000313" key="10">
    <source>
        <dbReference type="EMBL" id="KAF2011945.1"/>
    </source>
</evidence>
<dbReference type="AlphaFoldDB" id="A0A6A5XFC3"/>
<accession>A0A6A5XFC3</accession>
<evidence type="ECO:0000313" key="11">
    <source>
        <dbReference type="Proteomes" id="UP000799778"/>
    </source>
</evidence>
<dbReference type="RefSeq" id="XP_033380284.1">
    <property type="nucleotide sequence ID" value="XM_033523773.1"/>
</dbReference>
<keyword evidence="6 8" id="KW-0472">Membrane</keyword>
<keyword evidence="3 7" id="KW-0813">Transport</keyword>
<evidence type="ECO:0000256" key="3">
    <source>
        <dbReference type="ARBA" id="ARBA00022448"/>
    </source>
</evidence>
<dbReference type="GeneID" id="54281170"/>
<evidence type="ECO:0000259" key="9">
    <source>
        <dbReference type="PROSITE" id="PS50850"/>
    </source>
</evidence>
<dbReference type="GO" id="GO:0016020">
    <property type="term" value="C:membrane"/>
    <property type="evidence" value="ECO:0007669"/>
    <property type="project" value="UniProtKB-SubCell"/>
</dbReference>
<feature type="transmembrane region" description="Helical" evidence="8">
    <location>
        <begin position="369"/>
        <end position="392"/>
    </location>
</feature>
<reference evidence="10" key="1">
    <citation type="journal article" date="2020" name="Stud. Mycol.">
        <title>101 Dothideomycetes genomes: a test case for predicting lifestyles and emergence of pathogens.</title>
        <authorList>
            <person name="Haridas S."/>
            <person name="Albert R."/>
            <person name="Binder M."/>
            <person name="Bloem J."/>
            <person name="Labutti K."/>
            <person name="Salamov A."/>
            <person name="Andreopoulos B."/>
            <person name="Baker S."/>
            <person name="Barry K."/>
            <person name="Bills G."/>
            <person name="Bluhm B."/>
            <person name="Cannon C."/>
            <person name="Castanera R."/>
            <person name="Culley D."/>
            <person name="Daum C."/>
            <person name="Ezra D."/>
            <person name="Gonzalez J."/>
            <person name="Henrissat B."/>
            <person name="Kuo A."/>
            <person name="Liang C."/>
            <person name="Lipzen A."/>
            <person name="Lutzoni F."/>
            <person name="Magnuson J."/>
            <person name="Mondo S."/>
            <person name="Nolan M."/>
            <person name="Ohm R."/>
            <person name="Pangilinan J."/>
            <person name="Park H.-J."/>
            <person name="Ramirez L."/>
            <person name="Alfaro M."/>
            <person name="Sun H."/>
            <person name="Tritt A."/>
            <person name="Yoshinaga Y."/>
            <person name="Zwiers L.-H."/>
            <person name="Turgeon B."/>
            <person name="Goodwin S."/>
            <person name="Spatafora J."/>
            <person name="Crous P."/>
            <person name="Grigoriev I."/>
        </authorList>
    </citation>
    <scope>NUCLEOTIDE SEQUENCE</scope>
    <source>
        <strain evidence="10">CBS 175.79</strain>
    </source>
</reference>
<keyword evidence="11" id="KW-1185">Reference proteome</keyword>
<dbReference type="PANTHER" id="PTHR48022:SF51">
    <property type="entry name" value="ALPHA-GLUCOSIDE TRANSPORTER, PUTATIVE (AFU_ORTHOLOGUE AFUA_6G11920)-RELATED"/>
    <property type="match status" value="1"/>
</dbReference>
<dbReference type="InterPro" id="IPR050360">
    <property type="entry name" value="MFS_Sugar_Transporters"/>
</dbReference>
<dbReference type="InterPro" id="IPR003663">
    <property type="entry name" value="Sugar/inositol_transpt"/>
</dbReference>